<evidence type="ECO:0000259" key="2">
    <source>
        <dbReference type="SMART" id="SM00458"/>
    </source>
</evidence>
<dbReference type="CDD" id="cd00161">
    <property type="entry name" value="beta-trefoil_Ricin-like"/>
    <property type="match status" value="1"/>
</dbReference>
<sequence length="541" mass="56465">MSSKRVRRGLWARAAAVVLPALVLVGLAPATPAAASATIVPQVHCVGDGTSGHRVKLIYAYESGSNRFAEKEPLIRQAAWITQENVNDSARRDGAERWIRFETTGSTGCDLDIDSVQVPTGSSNGNWTGALQTLGYTDNDHIYIAYFENSTGCGGTVSDGPINDDDTAGTGNRHNSYATWITLSPGCSTGHEMTHELAHALGGILPYAPNRGPGAHCTDSNETLCQGTSGGATVVCSDPLAVRLMDCGRDDYFGVTPVGTYLSTHWNAANDSSYLEHGSSVPAMTTIPPLAPQLFDAVDVEGTEIVFTYEPSTKVEGTGVTREAEVLRNGTLVATVPIWQRSVRVTGLPTNTSATYTIREKITYGGVSRTSAPSDGLIVLTGTGSNPAGAVEDGITTVFTNDVVDSSGPNMAMDLYSFSTADNASIVEWPQNSLKNQQWKLDAVSSGVYTIASAHSGKCLSPLAGSGTTGTAVVQVPCTGATAQQWTFPSISGITYQIKAGVGTNQCVAANGGGTGSGTTLVLATCNSSDSTQRWTSNQVG</sequence>
<gene>
    <name evidence="3" type="ORF">ACFQ08_20840</name>
</gene>
<name>A0ABW3DVZ8_9ACTN</name>
<dbReference type="InterPro" id="IPR035992">
    <property type="entry name" value="Ricin_B-like_lectins"/>
</dbReference>
<dbReference type="InterPro" id="IPR000772">
    <property type="entry name" value="Ricin_B_lectin"/>
</dbReference>
<dbReference type="Pfam" id="PF14200">
    <property type="entry name" value="RicinB_lectin_2"/>
    <property type="match status" value="1"/>
</dbReference>
<evidence type="ECO:0000313" key="3">
    <source>
        <dbReference type="EMBL" id="MFD0887001.1"/>
    </source>
</evidence>
<evidence type="ECO:0000313" key="4">
    <source>
        <dbReference type="Proteomes" id="UP001597024"/>
    </source>
</evidence>
<accession>A0ABW3DVZ8</accession>
<dbReference type="SUPFAM" id="SSF50370">
    <property type="entry name" value="Ricin B-like lectins"/>
    <property type="match status" value="1"/>
</dbReference>
<dbReference type="Proteomes" id="UP001597024">
    <property type="component" value="Unassembled WGS sequence"/>
</dbReference>
<feature type="signal peptide" evidence="1">
    <location>
        <begin position="1"/>
        <end position="30"/>
    </location>
</feature>
<dbReference type="SMART" id="SM00458">
    <property type="entry name" value="RICIN"/>
    <property type="match status" value="1"/>
</dbReference>
<reference evidence="4" key="1">
    <citation type="journal article" date="2019" name="Int. J. Syst. Evol. Microbiol.">
        <title>The Global Catalogue of Microorganisms (GCM) 10K type strain sequencing project: providing services to taxonomists for standard genome sequencing and annotation.</title>
        <authorList>
            <consortium name="The Broad Institute Genomics Platform"/>
            <consortium name="The Broad Institute Genome Sequencing Center for Infectious Disease"/>
            <person name="Wu L."/>
            <person name="Ma J."/>
        </authorList>
    </citation>
    <scope>NUCLEOTIDE SEQUENCE [LARGE SCALE GENOMIC DNA]</scope>
    <source>
        <strain evidence="4">CCUG 62974</strain>
    </source>
</reference>
<dbReference type="Gene3D" id="2.80.10.50">
    <property type="match status" value="1"/>
</dbReference>
<feature type="domain" description="Ricin B lectin" evidence="2">
    <location>
        <begin position="401"/>
        <end position="538"/>
    </location>
</feature>
<keyword evidence="1" id="KW-0732">Signal</keyword>
<dbReference type="PROSITE" id="PS50231">
    <property type="entry name" value="RICIN_B_LECTIN"/>
    <property type="match status" value="1"/>
</dbReference>
<protein>
    <submittedName>
        <fullName evidence="3">RICIN domain-containing protein</fullName>
    </submittedName>
</protein>
<evidence type="ECO:0000256" key="1">
    <source>
        <dbReference type="SAM" id="SignalP"/>
    </source>
</evidence>
<organism evidence="3 4">
    <name type="scientific">Streptosporangium algeriense</name>
    <dbReference type="NCBI Taxonomy" id="1682748"/>
    <lineage>
        <taxon>Bacteria</taxon>
        <taxon>Bacillati</taxon>
        <taxon>Actinomycetota</taxon>
        <taxon>Actinomycetes</taxon>
        <taxon>Streptosporangiales</taxon>
        <taxon>Streptosporangiaceae</taxon>
        <taxon>Streptosporangium</taxon>
    </lineage>
</organism>
<feature type="chain" id="PRO_5045260960" evidence="1">
    <location>
        <begin position="31"/>
        <end position="541"/>
    </location>
</feature>
<comment type="caution">
    <text evidence="3">The sequence shown here is derived from an EMBL/GenBank/DDBJ whole genome shotgun (WGS) entry which is preliminary data.</text>
</comment>
<keyword evidence="4" id="KW-1185">Reference proteome</keyword>
<dbReference type="EMBL" id="JBHTHX010000780">
    <property type="protein sequence ID" value="MFD0887001.1"/>
    <property type="molecule type" value="Genomic_DNA"/>
</dbReference>
<proteinExistence type="predicted"/>